<accession>A0A326U0I3</accession>
<dbReference type="GO" id="GO:0006260">
    <property type="term" value="P:DNA replication"/>
    <property type="evidence" value="ECO:0007669"/>
    <property type="project" value="InterPro"/>
</dbReference>
<sequence length="334" mass="38988">MVKNSSKLHIPLHLLQVYCKLFVSRTSDFALQQADGSYRRAGRPLQLLDINRHLQRFHTLGMYVQDEQGKVRFSVFDDDRQNGFAEMQRLRNQLKRDGIPAYMEQSRRGAHLWVFWKEPIYASQARDVLLPYCPDGVEFYPKQNEGCGYGSLIRMPLGVHQLSGMSYAFQDDQAEIISPSVYDVLQQLHLLFQFQRVAVPESRRCSLVALQFDKRLCSTRNQTKSLASSTATTLGPYTDIRSWCNAQNPFEVIGRYVRLNDQGIGRCPFHEHHKHADRKPSFKVYKPKKEGGSCWYCYTWQQGGNVFDFLCHWYGLSAREMWKRIQEGYNHERN</sequence>
<evidence type="ECO:0000313" key="4">
    <source>
        <dbReference type="Proteomes" id="UP000248806"/>
    </source>
</evidence>
<dbReference type="GO" id="GO:0003899">
    <property type="term" value="F:DNA-directed RNA polymerase activity"/>
    <property type="evidence" value="ECO:0007669"/>
    <property type="project" value="InterPro"/>
</dbReference>
<evidence type="ECO:0000259" key="1">
    <source>
        <dbReference type="Pfam" id="PF01807"/>
    </source>
</evidence>
<dbReference type="RefSeq" id="WP_111325124.1">
    <property type="nucleotide sequence ID" value="NZ_BIFX01000001.1"/>
</dbReference>
<comment type="caution">
    <text evidence="3">The sequence shown here is derived from an EMBL/GenBank/DDBJ whole genome shotgun (WGS) entry which is preliminary data.</text>
</comment>
<dbReference type="InterPro" id="IPR054347">
    <property type="entry name" value="TOTE_primase"/>
</dbReference>
<dbReference type="EMBL" id="QKUF01000024">
    <property type="protein sequence ID" value="PZW23897.1"/>
    <property type="molecule type" value="Genomic_DNA"/>
</dbReference>
<dbReference type="AlphaFoldDB" id="A0A326U0I3"/>
<evidence type="ECO:0000313" key="3">
    <source>
        <dbReference type="EMBL" id="PZW23897.1"/>
    </source>
</evidence>
<gene>
    <name evidence="3" type="ORF">EI42_04820</name>
</gene>
<keyword evidence="4" id="KW-1185">Reference proteome</keyword>
<dbReference type="InterPro" id="IPR002694">
    <property type="entry name" value="Znf_CHC2"/>
</dbReference>
<feature type="domain" description="Zinc finger CHC2-type" evidence="1">
    <location>
        <begin position="250"/>
        <end position="331"/>
    </location>
</feature>
<protein>
    <submittedName>
        <fullName evidence="3">CHC2-type zinc finger protein</fullName>
    </submittedName>
</protein>
<feature type="domain" description="TOTE conflict system primase" evidence="2">
    <location>
        <begin position="41"/>
        <end position="189"/>
    </location>
</feature>
<dbReference type="Pfam" id="PF01807">
    <property type="entry name" value="Zn_ribbon_DnaG"/>
    <property type="match status" value="1"/>
</dbReference>
<dbReference type="Proteomes" id="UP000248806">
    <property type="component" value="Unassembled WGS sequence"/>
</dbReference>
<dbReference type="Pfam" id="PF22548">
    <property type="entry name" value="AEP-TOTE"/>
    <property type="match status" value="1"/>
</dbReference>
<reference evidence="3 4" key="1">
    <citation type="submission" date="2018-06" db="EMBL/GenBank/DDBJ databases">
        <title>Genomic Encyclopedia of Archaeal and Bacterial Type Strains, Phase II (KMG-II): from individual species to whole genera.</title>
        <authorList>
            <person name="Goeker M."/>
        </authorList>
    </citation>
    <scope>NUCLEOTIDE SEQUENCE [LARGE SCALE GENOMIC DNA]</scope>
    <source>
        <strain evidence="3 4">ATCC BAA-1881</strain>
    </source>
</reference>
<dbReference type="OrthoDB" id="147003at2"/>
<organism evidence="3 4">
    <name type="scientific">Thermosporothrix hazakensis</name>
    <dbReference type="NCBI Taxonomy" id="644383"/>
    <lineage>
        <taxon>Bacteria</taxon>
        <taxon>Bacillati</taxon>
        <taxon>Chloroflexota</taxon>
        <taxon>Ktedonobacteria</taxon>
        <taxon>Ktedonobacterales</taxon>
        <taxon>Thermosporotrichaceae</taxon>
        <taxon>Thermosporothrix</taxon>
    </lineage>
</organism>
<dbReference type="InterPro" id="IPR036977">
    <property type="entry name" value="DNA_primase_Znf_CHC2"/>
</dbReference>
<evidence type="ECO:0000259" key="2">
    <source>
        <dbReference type="Pfam" id="PF22548"/>
    </source>
</evidence>
<proteinExistence type="predicted"/>
<dbReference type="GO" id="GO:0003677">
    <property type="term" value="F:DNA binding"/>
    <property type="evidence" value="ECO:0007669"/>
    <property type="project" value="InterPro"/>
</dbReference>
<dbReference type="SUPFAM" id="SSF57783">
    <property type="entry name" value="Zinc beta-ribbon"/>
    <property type="match status" value="1"/>
</dbReference>
<dbReference type="Gene3D" id="3.90.580.10">
    <property type="entry name" value="Zinc finger, CHC2-type domain"/>
    <property type="match status" value="1"/>
</dbReference>
<name>A0A326U0I3_THEHA</name>
<dbReference type="GO" id="GO:0008270">
    <property type="term" value="F:zinc ion binding"/>
    <property type="evidence" value="ECO:0007669"/>
    <property type="project" value="InterPro"/>
</dbReference>